<feature type="domain" description="Carbohydrate kinase PfkB" evidence="4">
    <location>
        <begin position="257"/>
        <end position="310"/>
    </location>
</feature>
<dbReference type="GO" id="GO:0016301">
    <property type="term" value="F:kinase activity"/>
    <property type="evidence" value="ECO:0007669"/>
    <property type="project" value="UniProtKB-KW"/>
</dbReference>
<dbReference type="Proteomes" id="UP000033121">
    <property type="component" value="Unassembled WGS sequence"/>
</dbReference>
<evidence type="ECO:0000256" key="3">
    <source>
        <dbReference type="ARBA" id="ARBA00022777"/>
    </source>
</evidence>
<name>A0A0E9N4U1_9BACT</name>
<dbReference type="PANTHER" id="PTHR43320">
    <property type="entry name" value="SUGAR KINASE"/>
    <property type="match status" value="1"/>
</dbReference>
<evidence type="ECO:0000259" key="4">
    <source>
        <dbReference type="Pfam" id="PF00294"/>
    </source>
</evidence>
<evidence type="ECO:0000313" key="5">
    <source>
        <dbReference type="EMBL" id="GAO44854.1"/>
    </source>
</evidence>
<dbReference type="InterPro" id="IPR011611">
    <property type="entry name" value="PfkB_dom"/>
</dbReference>
<reference evidence="5 6" key="1">
    <citation type="submission" date="2015-04" db="EMBL/GenBank/DDBJ databases">
        <title>Whole genome shotgun sequence of Flavihumibacter petaseus NBRC 106054.</title>
        <authorList>
            <person name="Miyazawa S."/>
            <person name="Hosoyama A."/>
            <person name="Hashimoto M."/>
            <person name="Noguchi M."/>
            <person name="Tsuchikane K."/>
            <person name="Ohji S."/>
            <person name="Yamazoe A."/>
            <person name="Ichikawa N."/>
            <person name="Kimura A."/>
            <person name="Fujita N."/>
        </authorList>
    </citation>
    <scope>NUCLEOTIDE SEQUENCE [LARGE SCALE GENOMIC DNA]</scope>
    <source>
        <strain evidence="5 6">NBRC 106054</strain>
    </source>
</reference>
<dbReference type="InterPro" id="IPR029056">
    <property type="entry name" value="Ribokinase-like"/>
</dbReference>
<evidence type="ECO:0000256" key="2">
    <source>
        <dbReference type="ARBA" id="ARBA00022679"/>
    </source>
</evidence>
<dbReference type="CDD" id="cd01166">
    <property type="entry name" value="KdgK"/>
    <property type="match status" value="1"/>
</dbReference>
<dbReference type="Pfam" id="PF00294">
    <property type="entry name" value="PfkB"/>
    <property type="match status" value="2"/>
</dbReference>
<organism evidence="5 6">
    <name type="scientific">Flavihumibacter petaseus NBRC 106054</name>
    <dbReference type="NCBI Taxonomy" id="1220578"/>
    <lineage>
        <taxon>Bacteria</taxon>
        <taxon>Pseudomonadati</taxon>
        <taxon>Bacteroidota</taxon>
        <taxon>Chitinophagia</taxon>
        <taxon>Chitinophagales</taxon>
        <taxon>Chitinophagaceae</taxon>
        <taxon>Flavihumibacter</taxon>
    </lineage>
</organism>
<comment type="caution">
    <text evidence="5">The sequence shown here is derived from an EMBL/GenBank/DDBJ whole genome shotgun (WGS) entry which is preliminary data.</text>
</comment>
<dbReference type="SUPFAM" id="SSF53613">
    <property type="entry name" value="Ribokinase-like"/>
    <property type="match status" value="1"/>
</dbReference>
<dbReference type="InterPro" id="IPR052700">
    <property type="entry name" value="Carb_kinase_PfkB-like"/>
</dbReference>
<dbReference type="STRING" id="1220578.FPE01S_04_00970"/>
<keyword evidence="2" id="KW-0808">Transferase</keyword>
<protein>
    <submittedName>
        <fullName evidence="5">Putative carbohydrate kinase PfkB family protein</fullName>
    </submittedName>
</protein>
<evidence type="ECO:0000256" key="1">
    <source>
        <dbReference type="ARBA" id="ARBA00010688"/>
    </source>
</evidence>
<dbReference type="EMBL" id="BBWV01000004">
    <property type="protein sequence ID" value="GAO44854.1"/>
    <property type="molecule type" value="Genomic_DNA"/>
</dbReference>
<accession>A0A0E9N4U1</accession>
<proteinExistence type="inferred from homology"/>
<comment type="similarity">
    <text evidence="1">Belongs to the carbohydrate kinase PfkB family.</text>
</comment>
<sequence>MSPAFELTWLQTNDMPVYLGGAELNVAMALKHWDIPVRYISAVPANGMGKSVAAYVAQSGIDTTSMIFSGNRVGVYYLPQGTDLRHAGVIYDRAHSSFSQLQPGSIDWGRALEGVDWFHFSAISPPLSDNVNALCLEALRAAEKKNITISVDLNYREMLWANRPDPRTVLPELVSYCHVVMGNIWSADKLLGIPNDNSGQAHTDAAQWAEIATGAAAGIFAAFPKVHTVANTFRFDQERGLCYFACLDQKVSRAISPVFRATTIVDRVGSGDCFMAGLIRGIKAGASPEAIVSFAAAAAFGKLQEKGDSTRQTIEQIKKIQQQYA</sequence>
<dbReference type="PANTHER" id="PTHR43320:SF2">
    <property type="entry name" value="2-DEHYDRO-3-DEOXYGLUCONOKINASE_2-DEHYDRO-3-DEOXYGALACTONOKINASE"/>
    <property type="match status" value="1"/>
</dbReference>
<dbReference type="AlphaFoldDB" id="A0A0E9N4U1"/>
<feature type="domain" description="Carbohydrate kinase PfkB" evidence="4">
    <location>
        <begin position="15"/>
        <end position="212"/>
    </location>
</feature>
<keyword evidence="3 5" id="KW-0418">Kinase</keyword>
<gene>
    <name evidence="5" type="ORF">FPE01S_04_00970</name>
</gene>
<keyword evidence="6" id="KW-1185">Reference proteome</keyword>
<dbReference type="Gene3D" id="3.40.1190.20">
    <property type="match status" value="1"/>
</dbReference>
<evidence type="ECO:0000313" key="6">
    <source>
        <dbReference type="Proteomes" id="UP000033121"/>
    </source>
</evidence>